<dbReference type="GO" id="GO:0003676">
    <property type="term" value="F:nucleic acid binding"/>
    <property type="evidence" value="ECO:0007669"/>
    <property type="project" value="InterPro"/>
</dbReference>
<dbReference type="CDD" id="cd06222">
    <property type="entry name" value="RNase_H_like"/>
    <property type="match status" value="1"/>
</dbReference>
<feature type="domain" description="RNase H type-1" evidence="1">
    <location>
        <begin position="15"/>
        <end position="108"/>
    </location>
</feature>
<evidence type="ECO:0000313" key="3">
    <source>
        <dbReference type="Proteomes" id="UP000028999"/>
    </source>
</evidence>
<dbReference type="OMA" id="CEAFLCY"/>
<sequence length="120" mass="12659">MGWHLHDSTNSVTESSSSHRLFVPSALVAEALSVKAALTSAVFYHVSSIIVCSDSKTLVSLLKSQGQDVVLKGVLHDIAMLARTFTSISFVYILRLANVQADSLAKAALVSISASASVIV</sequence>
<protein>
    <submittedName>
        <fullName evidence="2">BnaC09g23680D protein</fullName>
    </submittedName>
</protein>
<dbReference type="InterPro" id="IPR002156">
    <property type="entry name" value="RNaseH_domain"/>
</dbReference>
<dbReference type="InterPro" id="IPR052929">
    <property type="entry name" value="RNase_H-like_EbsB-rel"/>
</dbReference>
<proteinExistence type="predicted"/>
<accession>A0A078FLW5</accession>
<dbReference type="InterPro" id="IPR044730">
    <property type="entry name" value="RNase_H-like_dom_plant"/>
</dbReference>
<dbReference type="Gramene" id="CDY13288">
    <property type="protein sequence ID" value="CDY13288"/>
    <property type="gene ID" value="GSBRNA2T00071266001"/>
</dbReference>
<dbReference type="Proteomes" id="UP000028999">
    <property type="component" value="Unassembled WGS sequence"/>
</dbReference>
<dbReference type="EMBL" id="LK032033">
    <property type="protein sequence ID" value="CDY13288.1"/>
    <property type="molecule type" value="Genomic_DNA"/>
</dbReference>
<name>A0A078FLW5_BRANA</name>
<keyword evidence="3" id="KW-1185">Reference proteome</keyword>
<dbReference type="AlphaFoldDB" id="A0A078FLW5"/>
<dbReference type="SUPFAM" id="SSF53098">
    <property type="entry name" value="Ribonuclease H-like"/>
    <property type="match status" value="1"/>
</dbReference>
<gene>
    <name evidence="2" type="primary">BnaC09g23680D</name>
    <name evidence="2" type="ORF">GSBRNA2T00071266001</name>
</gene>
<organism evidence="2 3">
    <name type="scientific">Brassica napus</name>
    <name type="common">Rape</name>
    <dbReference type="NCBI Taxonomy" id="3708"/>
    <lineage>
        <taxon>Eukaryota</taxon>
        <taxon>Viridiplantae</taxon>
        <taxon>Streptophyta</taxon>
        <taxon>Embryophyta</taxon>
        <taxon>Tracheophyta</taxon>
        <taxon>Spermatophyta</taxon>
        <taxon>Magnoliopsida</taxon>
        <taxon>eudicotyledons</taxon>
        <taxon>Gunneridae</taxon>
        <taxon>Pentapetalae</taxon>
        <taxon>rosids</taxon>
        <taxon>malvids</taxon>
        <taxon>Brassicales</taxon>
        <taxon>Brassicaceae</taxon>
        <taxon>Brassiceae</taxon>
        <taxon>Brassica</taxon>
    </lineage>
</organism>
<dbReference type="PANTHER" id="PTHR47074:SF49">
    <property type="entry name" value="POLYNUCLEOTIDYL TRANSFERASE, RIBONUCLEASE H-LIKE SUPERFAMILY PROTEIN"/>
    <property type="match status" value="1"/>
</dbReference>
<evidence type="ECO:0000313" key="2">
    <source>
        <dbReference type="EMBL" id="CDY13288.1"/>
    </source>
</evidence>
<dbReference type="Gene3D" id="3.30.420.10">
    <property type="entry name" value="Ribonuclease H-like superfamily/Ribonuclease H"/>
    <property type="match status" value="1"/>
</dbReference>
<dbReference type="GO" id="GO:0004523">
    <property type="term" value="F:RNA-DNA hybrid ribonuclease activity"/>
    <property type="evidence" value="ECO:0007669"/>
    <property type="project" value="InterPro"/>
</dbReference>
<dbReference type="PANTHER" id="PTHR47074">
    <property type="entry name" value="BNAC02G40300D PROTEIN"/>
    <property type="match status" value="1"/>
</dbReference>
<reference evidence="2 3" key="1">
    <citation type="journal article" date="2014" name="Science">
        <title>Plant genetics. Early allopolyploid evolution in the post-Neolithic Brassica napus oilseed genome.</title>
        <authorList>
            <person name="Chalhoub B."/>
            <person name="Denoeud F."/>
            <person name="Liu S."/>
            <person name="Parkin I.A."/>
            <person name="Tang H."/>
            <person name="Wang X."/>
            <person name="Chiquet J."/>
            <person name="Belcram H."/>
            <person name="Tong C."/>
            <person name="Samans B."/>
            <person name="Correa M."/>
            <person name="Da Silva C."/>
            <person name="Just J."/>
            <person name="Falentin C."/>
            <person name="Koh C.S."/>
            <person name="Le Clainche I."/>
            <person name="Bernard M."/>
            <person name="Bento P."/>
            <person name="Noel B."/>
            <person name="Labadie K."/>
            <person name="Alberti A."/>
            <person name="Charles M."/>
            <person name="Arnaud D."/>
            <person name="Guo H."/>
            <person name="Daviaud C."/>
            <person name="Alamery S."/>
            <person name="Jabbari K."/>
            <person name="Zhao M."/>
            <person name="Edger P.P."/>
            <person name="Chelaifa H."/>
            <person name="Tack D."/>
            <person name="Lassalle G."/>
            <person name="Mestiri I."/>
            <person name="Schnel N."/>
            <person name="Le Paslier M.C."/>
            <person name="Fan G."/>
            <person name="Renault V."/>
            <person name="Bayer P.E."/>
            <person name="Golicz A.A."/>
            <person name="Manoli S."/>
            <person name="Lee T.H."/>
            <person name="Thi V.H."/>
            <person name="Chalabi S."/>
            <person name="Hu Q."/>
            <person name="Fan C."/>
            <person name="Tollenaere R."/>
            <person name="Lu Y."/>
            <person name="Battail C."/>
            <person name="Shen J."/>
            <person name="Sidebottom C.H."/>
            <person name="Wang X."/>
            <person name="Canaguier A."/>
            <person name="Chauveau A."/>
            <person name="Berard A."/>
            <person name="Deniot G."/>
            <person name="Guan M."/>
            <person name="Liu Z."/>
            <person name="Sun F."/>
            <person name="Lim Y.P."/>
            <person name="Lyons E."/>
            <person name="Town C.D."/>
            <person name="Bancroft I."/>
            <person name="Wang X."/>
            <person name="Meng J."/>
            <person name="Ma J."/>
            <person name="Pires J.C."/>
            <person name="King G.J."/>
            <person name="Brunel D."/>
            <person name="Delourme R."/>
            <person name="Renard M."/>
            <person name="Aury J.M."/>
            <person name="Adams K.L."/>
            <person name="Batley J."/>
            <person name="Snowdon R.J."/>
            <person name="Tost J."/>
            <person name="Edwards D."/>
            <person name="Zhou Y."/>
            <person name="Hua W."/>
            <person name="Sharpe A.G."/>
            <person name="Paterson A.H."/>
            <person name="Guan C."/>
            <person name="Wincker P."/>
        </authorList>
    </citation>
    <scope>NUCLEOTIDE SEQUENCE [LARGE SCALE GENOMIC DNA]</scope>
    <source>
        <strain evidence="3">cv. Darmor-bzh</strain>
    </source>
</reference>
<dbReference type="PaxDb" id="3708-A0A078FLW5"/>
<evidence type="ECO:0000259" key="1">
    <source>
        <dbReference type="Pfam" id="PF13456"/>
    </source>
</evidence>
<dbReference type="Pfam" id="PF13456">
    <property type="entry name" value="RVT_3"/>
    <property type="match status" value="1"/>
</dbReference>
<dbReference type="InterPro" id="IPR036397">
    <property type="entry name" value="RNaseH_sf"/>
</dbReference>
<dbReference type="InterPro" id="IPR012337">
    <property type="entry name" value="RNaseH-like_sf"/>
</dbReference>